<dbReference type="Proteomes" id="UP000057820">
    <property type="component" value="Chromosome 1"/>
</dbReference>
<organism evidence="1 2">
    <name type="scientific">Nocardia farcinica</name>
    <dbReference type="NCBI Taxonomy" id="37329"/>
    <lineage>
        <taxon>Bacteria</taxon>
        <taxon>Bacillati</taxon>
        <taxon>Actinomycetota</taxon>
        <taxon>Actinomycetes</taxon>
        <taxon>Mycobacteriales</taxon>
        <taxon>Nocardiaceae</taxon>
        <taxon>Nocardia</taxon>
    </lineage>
</organism>
<dbReference type="GeneID" id="61132750"/>
<protein>
    <submittedName>
        <fullName evidence="1">Uncharacterized protein</fullName>
    </submittedName>
</protein>
<accession>A0A0H5NPI3</accession>
<name>A0A0H5NPI3_NOCFR</name>
<gene>
    <name evidence="1" type="ORF">ERS450000_02138</name>
</gene>
<evidence type="ECO:0000313" key="1">
    <source>
        <dbReference type="EMBL" id="CRY77024.1"/>
    </source>
</evidence>
<evidence type="ECO:0000313" key="2">
    <source>
        <dbReference type="Proteomes" id="UP000057820"/>
    </source>
</evidence>
<dbReference type="AlphaFoldDB" id="A0A0H5NPI3"/>
<dbReference type="KEGG" id="nfr:ERS450000_02138"/>
<dbReference type="RefSeq" id="WP_011208503.1">
    <property type="nucleotide sequence ID" value="NZ_CAACYE020000001.1"/>
</dbReference>
<dbReference type="EMBL" id="LN868938">
    <property type="protein sequence ID" value="CRY77024.1"/>
    <property type="molecule type" value="Genomic_DNA"/>
</dbReference>
<sequence length="122" mass="13967">MSFYHFAPALGYLRADLSGIRQPWDEIRMRHLAPRLGYNLRKTIVFTAATTHRIERLLDQVDRHGAEAVFVPGRHHLDGQLEVLREHVGVVIDLDDELRAGPRPRAPRAERGLSGVWKWITG</sequence>
<reference evidence="2" key="1">
    <citation type="submission" date="2015-03" db="EMBL/GenBank/DDBJ databases">
        <authorList>
            <consortium name="Pathogen Informatics"/>
        </authorList>
    </citation>
    <scope>NUCLEOTIDE SEQUENCE [LARGE SCALE GENOMIC DNA]</scope>
    <source>
        <strain evidence="2">NCTC11134</strain>
    </source>
</reference>
<proteinExistence type="predicted"/>